<keyword evidence="2" id="KW-1185">Reference proteome</keyword>
<accession>A0ACB8CNR0</accession>
<comment type="caution">
    <text evidence="1">The sequence shown here is derived from an EMBL/GenBank/DDBJ whole genome shotgun (WGS) entry which is preliminary data.</text>
</comment>
<organism evidence="1 2">
    <name type="scientific">Dermacentor silvarum</name>
    <name type="common">Tick</name>
    <dbReference type="NCBI Taxonomy" id="543639"/>
    <lineage>
        <taxon>Eukaryota</taxon>
        <taxon>Metazoa</taxon>
        <taxon>Ecdysozoa</taxon>
        <taxon>Arthropoda</taxon>
        <taxon>Chelicerata</taxon>
        <taxon>Arachnida</taxon>
        <taxon>Acari</taxon>
        <taxon>Parasitiformes</taxon>
        <taxon>Ixodida</taxon>
        <taxon>Ixodoidea</taxon>
        <taxon>Ixodidae</taxon>
        <taxon>Rhipicephalinae</taxon>
        <taxon>Dermacentor</taxon>
    </lineage>
</organism>
<dbReference type="Proteomes" id="UP000821865">
    <property type="component" value="Chromosome 6"/>
</dbReference>
<sequence>MASSWLPQAIHGIGTRSANVVVVLLSLIAVSQSDNSKLGVVNFFTHGKDASVCFKHYPEFKALPQDRSEAKGDRPIANMAAQDGCQPLHGINLTGAVVLVNDSSRCPLETVARNYGNASAYALVVGLSDNKLDDAVYERKSLEDLDIVVGFVSRRSFVTMLKLMTPNEPLTVLLFTKDYEMDPSVILVWFIATFCVAAGAFWAGTVSHQIYRYHVQRVRRLASVPPRRAQIEAARPSQPAAGAADTRAGGAGAASAGGAGGAAQAAGAAGAVGGVAKGGAGDTDKRESDTSFEEAVDVELTPAAILIFVVFMSSSLVVIYLLIKYIVYVIIGMFVLASSVALVGVLEPLVHRLPIGTTKVPTYMLPCFYIEVEVRQLCLIVLSVSVAFSFVVIRHHPKSWILQDALGIIFCLYMIKTLRMPNLMVIAVLLILLFFYDIFFVFLTPFILPVRFLVAYVHSYDLIATRRRLYYTTTVIAYGVGLVVTFVALYIMRTAQPALLYLVPATLTPVVLIARHRGELREIWYGLKPETPPPSEEEDEPPAVQRKAVEGPANAKEHGKTQERRKSREPSEVGDAPEAGGAAGRPPAAGSVAATPQRVVSPTIRSPTGAAAASGTAVPPPALLGTMFTVGLR</sequence>
<reference evidence="1" key="1">
    <citation type="submission" date="2020-05" db="EMBL/GenBank/DDBJ databases">
        <title>Large-scale comparative analyses of tick genomes elucidate their genetic diversity and vector capacities.</title>
        <authorList>
            <person name="Jia N."/>
            <person name="Wang J."/>
            <person name="Shi W."/>
            <person name="Du L."/>
            <person name="Sun Y."/>
            <person name="Zhan W."/>
            <person name="Jiang J."/>
            <person name="Wang Q."/>
            <person name="Zhang B."/>
            <person name="Ji P."/>
            <person name="Sakyi L.B."/>
            <person name="Cui X."/>
            <person name="Yuan T."/>
            <person name="Jiang B."/>
            <person name="Yang W."/>
            <person name="Lam T.T.-Y."/>
            <person name="Chang Q."/>
            <person name="Ding S."/>
            <person name="Wang X."/>
            <person name="Zhu J."/>
            <person name="Ruan X."/>
            <person name="Zhao L."/>
            <person name="Wei J."/>
            <person name="Que T."/>
            <person name="Du C."/>
            <person name="Cheng J."/>
            <person name="Dai P."/>
            <person name="Han X."/>
            <person name="Huang E."/>
            <person name="Gao Y."/>
            <person name="Liu J."/>
            <person name="Shao H."/>
            <person name="Ye R."/>
            <person name="Li L."/>
            <person name="Wei W."/>
            <person name="Wang X."/>
            <person name="Wang C."/>
            <person name="Yang T."/>
            <person name="Huo Q."/>
            <person name="Li W."/>
            <person name="Guo W."/>
            <person name="Chen H."/>
            <person name="Zhou L."/>
            <person name="Ni X."/>
            <person name="Tian J."/>
            <person name="Zhou Y."/>
            <person name="Sheng Y."/>
            <person name="Liu T."/>
            <person name="Pan Y."/>
            <person name="Xia L."/>
            <person name="Li J."/>
            <person name="Zhao F."/>
            <person name="Cao W."/>
        </authorList>
    </citation>
    <scope>NUCLEOTIDE SEQUENCE</scope>
    <source>
        <strain evidence="1">Dsil-2018</strain>
    </source>
</reference>
<proteinExistence type="predicted"/>
<gene>
    <name evidence="1" type="ORF">HPB49_025585</name>
</gene>
<name>A0ACB8CNR0_DERSI</name>
<evidence type="ECO:0000313" key="2">
    <source>
        <dbReference type="Proteomes" id="UP000821865"/>
    </source>
</evidence>
<evidence type="ECO:0000313" key="1">
    <source>
        <dbReference type="EMBL" id="KAH7946479.1"/>
    </source>
</evidence>
<dbReference type="EMBL" id="CM023475">
    <property type="protein sequence ID" value="KAH7946479.1"/>
    <property type="molecule type" value="Genomic_DNA"/>
</dbReference>
<protein>
    <submittedName>
        <fullName evidence="1">Uncharacterized protein</fullName>
    </submittedName>
</protein>